<keyword evidence="3" id="KW-1185">Reference proteome</keyword>
<protein>
    <recommendedName>
        <fullName evidence="4">C2H2-type domain-containing protein</fullName>
    </recommendedName>
</protein>
<dbReference type="InterPro" id="IPR036388">
    <property type="entry name" value="WH-like_DNA-bd_sf"/>
</dbReference>
<dbReference type="PANTHER" id="PTHR38166:SF1">
    <property type="entry name" value="C2H2-TYPE DOMAIN-CONTAINING PROTEIN"/>
    <property type="match status" value="1"/>
</dbReference>
<evidence type="ECO:0000313" key="2">
    <source>
        <dbReference type="EMBL" id="KAF3765978.1"/>
    </source>
</evidence>
<accession>A0A9P5CPA5</accession>
<comment type="caution">
    <text evidence="2">The sequence shown here is derived from an EMBL/GenBank/DDBJ whole genome shotgun (WGS) entry which is preliminary data.</text>
</comment>
<feature type="region of interest" description="Disordered" evidence="1">
    <location>
        <begin position="122"/>
        <end position="227"/>
    </location>
</feature>
<evidence type="ECO:0000256" key="1">
    <source>
        <dbReference type="SAM" id="MobiDB-lite"/>
    </source>
</evidence>
<dbReference type="PANTHER" id="PTHR38166">
    <property type="entry name" value="C2H2-TYPE DOMAIN-CONTAINING PROTEIN-RELATED"/>
    <property type="match status" value="1"/>
</dbReference>
<feature type="compositionally biased region" description="Low complexity" evidence="1">
    <location>
        <begin position="182"/>
        <end position="227"/>
    </location>
</feature>
<organism evidence="2 3">
    <name type="scientific">Cryphonectria parasitica (strain ATCC 38755 / EP155)</name>
    <dbReference type="NCBI Taxonomy" id="660469"/>
    <lineage>
        <taxon>Eukaryota</taxon>
        <taxon>Fungi</taxon>
        <taxon>Dikarya</taxon>
        <taxon>Ascomycota</taxon>
        <taxon>Pezizomycotina</taxon>
        <taxon>Sordariomycetes</taxon>
        <taxon>Sordariomycetidae</taxon>
        <taxon>Diaporthales</taxon>
        <taxon>Cryphonectriaceae</taxon>
        <taxon>Cryphonectria-Endothia species complex</taxon>
        <taxon>Cryphonectria</taxon>
    </lineage>
</organism>
<dbReference type="EMBL" id="MU032347">
    <property type="protein sequence ID" value="KAF3765978.1"/>
    <property type="molecule type" value="Genomic_DNA"/>
</dbReference>
<dbReference type="OrthoDB" id="4161727at2759"/>
<evidence type="ECO:0000313" key="3">
    <source>
        <dbReference type="Proteomes" id="UP000803844"/>
    </source>
</evidence>
<name>A0A9P5CPA5_CRYP1</name>
<gene>
    <name evidence="2" type="ORF">M406DRAFT_351260</name>
</gene>
<proteinExistence type="predicted"/>
<sequence length="388" mass="44252">MPKANARRLDQAEKNVLVHLLQAPKLTNGDIAKIIDVDERTVSRRRRQLRTLGHLSPEKNFKGAEKLRPWHLEERERDRVGLPLPQRIIALLAENNDLHLKDVQEFLKKEFDLHVTVSTISRQLSRANHARARRPGYKTTRPDLQDEAEAEAQAQVQAQAQQQLQPADTRVQDVQAPTQPPLQGGQDLSALQQQQQEEASASPSVRSRQLPLPPLQQQQEQQKSSVEQIPTIRLACPFYRHNPQRYISTPFCQSSWHSVRDVKEHVFRQHMQPKFRCNRCMQIFADDESLVLHQRLPEPCLLSEWLDSEGCDEAAKEKIRKGDRGDENERWKRMFRILFPDVKAEAAPDGLIDPQVATPASPAETCFQTAAPIDPSLEGWHGPSATDG</sequence>
<dbReference type="RefSeq" id="XP_040776939.1">
    <property type="nucleotide sequence ID" value="XM_040922610.1"/>
</dbReference>
<dbReference type="AlphaFoldDB" id="A0A9P5CPA5"/>
<dbReference type="GeneID" id="63839739"/>
<dbReference type="InterPro" id="IPR009057">
    <property type="entry name" value="Homeodomain-like_sf"/>
</dbReference>
<dbReference type="Gene3D" id="1.10.10.10">
    <property type="entry name" value="Winged helix-like DNA-binding domain superfamily/Winged helix DNA-binding domain"/>
    <property type="match status" value="1"/>
</dbReference>
<dbReference type="SUPFAM" id="SSF46689">
    <property type="entry name" value="Homeodomain-like"/>
    <property type="match status" value="1"/>
</dbReference>
<evidence type="ECO:0008006" key="4">
    <source>
        <dbReference type="Google" id="ProtNLM"/>
    </source>
</evidence>
<dbReference type="Proteomes" id="UP000803844">
    <property type="component" value="Unassembled WGS sequence"/>
</dbReference>
<reference evidence="2" key="1">
    <citation type="journal article" date="2020" name="Phytopathology">
        <title>Genome sequence of the chestnut blight fungus Cryphonectria parasitica EP155: A fundamental resource for an archetypical invasive plant pathogen.</title>
        <authorList>
            <person name="Crouch J.A."/>
            <person name="Dawe A."/>
            <person name="Aerts A."/>
            <person name="Barry K."/>
            <person name="Churchill A.C.L."/>
            <person name="Grimwood J."/>
            <person name="Hillman B."/>
            <person name="Milgroom M.G."/>
            <person name="Pangilinan J."/>
            <person name="Smith M."/>
            <person name="Salamov A."/>
            <person name="Schmutz J."/>
            <person name="Yadav J."/>
            <person name="Grigoriev I.V."/>
            <person name="Nuss D."/>
        </authorList>
    </citation>
    <scope>NUCLEOTIDE SEQUENCE</scope>
    <source>
        <strain evidence="2">EP155</strain>
    </source>
</reference>
<feature type="compositionally biased region" description="Low complexity" evidence="1">
    <location>
        <begin position="151"/>
        <end position="168"/>
    </location>
</feature>